<evidence type="ECO:0000313" key="2">
    <source>
        <dbReference type="EMBL" id="ELU11529.1"/>
    </source>
</evidence>
<reference evidence="4" key="1">
    <citation type="submission" date="2012-12" db="EMBL/GenBank/DDBJ databases">
        <authorList>
            <person name="Hellsten U."/>
            <person name="Grimwood J."/>
            <person name="Chapman J.A."/>
            <person name="Shapiro H."/>
            <person name="Aerts A."/>
            <person name="Otillar R.P."/>
            <person name="Terry A.Y."/>
            <person name="Boore J.L."/>
            <person name="Simakov O."/>
            <person name="Marletaz F."/>
            <person name="Cho S.-J."/>
            <person name="Edsinger-Gonzales E."/>
            <person name="Havlak P."/>
            <person name="Kuo D.-H."/>
            <person name="Larsson T."/>
            <person name="Lv J."/>
            <person name="Arendt D."/>
            <person name="Savage R."/>
            <person name="Osoegawa K."/>
            <person name="de Jong P."/>
            <person name="Lindberg D.R."/>
            <person name="Seaver E.C."/>
            <person name="Weisblat D.A."/>
            <person name="Putnam N.H."/>
            <person name="Grigoriev I.V."/>
            <person name="Rokhsar D.S."/>
        </authorList>
    </citation>
    <scope>NUCLEOTIDE SEQUENCE</scope>
    <source>
        <strain evidence="4">I ESC-2004</strain>
    </source>
</reference>
<reference evidence="3" key="3">
    <citation type="submission" date="2015-06" db="UniProtKB">
        <authorList>
            <consortium name="EnsemblMetazoa"/>
        </authorList>
    </citation>
    <scope>IDENTIFICATION</scope>
</reference>
<evidence type="ECO:0000256" key="1">
    <source>
        <dbReference type="SAM" id="MobiDB-lite"/>
    </source>
</evidence>
<gene>
    <name evidence="2" type="ORF">CAPTEDRAFT_187226</name>
</gene>
<dbReference type="EnsemblMetazoa" id="CapteT187226">
    <property type="protein sequence ID" value="CapteP187226"/>
    <property type="gene ID" value="CapteG187226"/>
</dbReference>
<protein>
    <submittedName>
        <fullName evidence="2 3">Uncharacterized protein</fullName>
    </submittedName>
</protein>
<evidence type="ECO:0000313" key="3">
    <source>
        <dbReference type="EnsemblMetazoa" id="CapteP187226"/>
    </source>
</evidence>
<evidence type="ECO:0000313" key="4">
    <source>
        <dbReference type="Proteomes" id="UP000014760"/>
    </source>
</evidence>
<name>R7UYX5_CAPTE</name>
<dbReference type="EMBL" id="AMQN01020067">
    <property type="status" value="NOT_ANNOTATED_CDS"/>
    <property type="molecule type" value="Genomic_DNA"/>
</dbReference>
<keyword evidence="4" id="KW-1185">Reference proteome</keyword>
<feature type="compositionally biased region" description="Basic and acidic residues" evidence="1">
    <location>
        <begin position="99"/>
        <end position="117"/>
    </location>
</feature>
<dbReference type="AlphaFoldDB" id="R7UYX5"/>
<dbReference type="EMBL" id="KB296650">
    <property type="protein sequence ID" value="ELU11529.1"/>
    <property type="molecule type" value="Genomic_DNA"/>
</dbReference>
<organism evidence="2">
    <name type="scientific">Capitella teleta</name>
    <name type="common">Polychaete worm</name>
    <dbReference type="NCBI Taxonomy" id="283909"/>
    <lineage>
        <taxon>Eukaryota</taxon>
        <taxon>Metazoa</taxon>
        <taxon>Spiralia</taxon>
        <taxon>Lophotrochozoa</taxon>
        <taxon>Annelida</taxon>
        <taxon>Polychaeta</taxon>
        <taxon>Sedentaria</taxon>
        <taxon>Scolecida</taxon>
        <taxon>Capitellidae</taxon>
        <taxon>Capitella</taxon>
    </lineage>
</organism>
<sequence>MRRKLSAGNADSFLRMPVIHLSFVNIVNIDLVFKSPLKLFKVLSIVSFCTKMDAARLARLLNEARKCNLDDPGISGVIADLVAPNPEIEAPPTVAVTDPDTHEVPSRGRGRVRERGRGRGTNQKMILLVASAMLLSSASFSKETLGVETDTAPTSKANSHAIHSKAATPHKGSKRCHTISTPVKRFKVSAASPSGLPHSSLSPAYAHTAHVKGARAVSSAAIRTSRYGKALKTMMSSIKARKAFDKMLTLQLRGEMSRATMSALSAKLTRNLLNTGYKLGLTRSDPTARAKIDSLREEAKDRAKCISRCSISTSTPNHLPSVHRIAWHAKEEDMAHIGDINAAVTEAPDEAFFCPDTDP</sequence>
<feature type="region of interest" description="Disordered" evidence="1">
    <location>
        <begin position="151"/>
        <end position="176"/>
    </location>
</feature>
<accession>R7UYX5</accession>
<dbReference type="HOGENOM" id="CLU_772189_0_0_1"/>
<feature type="region of interest" description="Disordered" evidence="1">
    <location>
        <begin position="89"/>
        <end position="117"/>
    </location>
</feature>
<proteinExistence type="predicted"/>
<reference evidence="2 4" key="2">
    <citation type="journal article" date="2013" name="Nature">
        <title>Insights into bilaterian evolution from three spiralian genomes.</title>
        <authorList>
            <person name="Simakov O."/>
            <person name="Marletaz F."/>
            <person name="Cho S.J."/>
            <person name="Edsinger-Gonzales E."/>
            <person name="Havlak P."/>
            <person name="Hellsten U."/>
            <person name="Kuo D.H."/>
            <person name="Larsson T."/>
            <person name="Lv J."/>
            <person name="Arendt D."/>
            <person name="Savage R."/>
            <person name="Osoegawa K."/>
            <person name="de Jong P."/>
            <person name="Grimwood J."/>
            <person name="Chapman J.A."/>
            <person name="Shapiro H."/>
            <person name="Aerts A."/>
            <person name="Otillar R.P."/>
            <person name="Terry A.Y."/>
            <person name="Boore J.L."/>
            <person name="Grigoriev I.V."/>
            <person name="Lindberg D.R."/>
            <person name="Seaver E.C."/>
            <person name="Weisblat D.A."/>
            <person name="Putnam N.H."/>
            <person name="Rokhsar D.S."/>
        </authorList>
    </citation>
    <scope>NUCLEOTIDE SEQUENCE</scope>
    <source>
        <strain evidence="2 4">I ESC-2004</strain>
    </source>
</reference>
<dbReference type="Proteomes" id="UP000014760">
    <property type="component" value="Unassembled WGS sequence"/>
</dbReference>